<dbReference type="Pfam" id="PF25372">
    <property type="entry name" value="DUF7885"/>
    <property type="match status" value="1"/>
</dbReference>
<dbReference type="PANTHER" id="PTHR13318">
    <property type="entry name" value="PARTNER OF PAIRED, ISOFORM B-RELATED"/>
    <property type="match status" value="1"/>
</dbReference>
<dbReference type="AlphaFoldDB" id="A0A8B8CTR4"/>
<dbReference type="OrthoDB" id="10257471at2759"/>
<dbReference type="KEGG" id="cvn:111121027"/>
<dbReference type="GO" id="GO:0019005">
    <property type="term" value="C:SCF ubiquitin ligase complex"/>
    <property type="evidence" value="ECO:0007669"/>
    <property type="project" value="TreeGrafter"/>
</dbReference>
<name>A0A8B8CTR4_CRAVI</name>
<gene>
    <name evidence="3" type="primary">LOC111121027</name>
</gene>
<sequence>MAEAMLSTSVSDEGDDSSEIEEELTLLDIPWEDVIFRYIMPCLPLQTKFQLRRVSKQCLEMVTLYFSINKTVNTCRIANKMTTGAMSIMTRNNTSLHDLVLRNSKDWLTDAVLRPILKQSPKLQRLDISNCSSVTNSTLQVLGVNCQNVRTVCLNDCHWVSVDGLTVLAIQCVNIESLDLTGCWGVNDEAITLLAMQCKKLQYLSLAKIYGLTDYAVSILAREATSMRHLNIRGCWRLSDDSIRSLAEHSGNLRVLEVRDCKDITEATLIVLRMRGVRIDQRPPTKLGFQWLKYRSKFLKCREFTPQLLW</sequence>
<feature type="domain" description="F-box/LRR-repeat protein 15-like leucin rich repeat" evidence="1">
    <location>
        <begin position="109"/>
        <end position="254"/>
    </location>
</feature>
<evidence type="ECO:0000259" key="1">
    <source>
        <dbReference type="Pfam" id="PF25372"/>
    </source>
</evidence>
<dbReference type="InterPro" id="IPR006553">
    <property type="entry name" value="Leu-rich_rpt_Cys-con_subtyp"/>
</dbReference>
<evidence type="ECO:0000313" key="2">
    <source>
        <dbReference type="Proteomes" id="UP000694844"/>
    </source>
</evidence>
<organism evidence="2 3">
    <name type="scientific">Crassostrea virginica</name>
    <name type="common">Eastern oyster</name>
    <dbReference type="NCBI Taxonomy" id="6565"/>
    <lineage>
        <taxon>Eukaryota</taxon>
        <taxon>Metazoa</taxon>
        <taxon>Spiralia</taxon>
        <taxon>Lophotrochozoa</taxon>
        <taxon>Mollusca</taxon>
        <taxon>Bivalvia</taxon>
        <taxon>Autobranchia</taxon>
        <taxon>Pteriomorphia</taxon>
        <taxon>Ostreida</taxon>
        <taxon>Ostreoidea</taxon>
        <taxon>Ostreidae</taxon>
        <taxon>Crassostrea</taxon>
    </lineage>
</organism>
<proteinExistence type="predicted"/>
<dbReference type="Gene3D" id="3.80.10.10">
    <property type="entry name" value="Ribonuclease Inhibitor"/>
    <property type="match status" value="1"/>
</dbReference>
<dbReference type="RefSeq" id="XP_022317826.1">
    <property type="nucleotide sequence ID" value="XM_022462118.1"/>
</dbReference>
<dbReference type="Proteomes" id="UP000694844">
    <property type="component" value="Chromosome 2"/>
</dbReference>
<dbReference type="GeneID" id="111121027"/>
<accession>A0A8B8CTR4</accession>
<evidence type="ECO:0000313" key="3">
    <source>
        <dbReference type="RefSeq" id="XP_022317826.1"/>
    </source>
</evidence>
<dbReference type="GO" id="GO:0031146">
    <property type="term" value="P:SCF-dependent proteasomal ubiquitin-dependent protein catabolic process"/>
    <property type="evidence" value="ECO:0007669"/>
    <property type="project" value="TreeGrafter"/>
</dbReference>
<protein>
    <submittedName>
        <fullName evidence="3">F-box/LRR-repeat protein 15-like isoform X1</fullName>
    </submittedName>
</protein>
<dbReference type="CDD" id="cd22126">
    <property type="entry name" value="F-box_FBXL15"/>
    <property type="match status" value="1"/>
</dbReference>
<keyword evidence="2" id="KW-1185">Reference proteome</keyword>
<dbReference type="InterPro" id="IPR057207">
    <property type="entry name" value="FBXL15_LRR"/>
</dbReference>
<dbReference type="InterPro" id="IPR032675">
    <property type="entry name" value="LRR_dom_sf"/>
</dbReference>
<reference evidence="3" key="1">
    <citation type="submission" date="2025-08" db="UniProtKB">
        <authorList>
            <consortium name="RefSeq"/>
        </authorList>
    </citation>
    <scope>IDENTIFICATION</scope>
    <source>
        <tissue evidence="3">Whole sample</tissue>
    </source>
</reference>
<dbReference type="SMART" id="SM00367">
    <property type="entry name" value="LRR_CC"/>
    <property type="match status" value="4"/>
</dbReference>
<dbReference type="SUPFAM" id="SSF52047">
    <property type="entry name" value="RNI-like"/>
    <property type="match status" value="1"/>
</dbReference>